<evidence type="ECO:0000313" key="3">
    <source>
        <dbReference type="WBParaSite" id="ACRNAN_scaffold434.g22661.t1"/>
    </source>
</evidence>
<protein>
    <submittedName>
        <fullName evidence="3">Uncharacterized protein</fullName>
    </submittedName>
</protein>
<accession>A0A914DVG0</accession>
<reference evidence="3" key="1">
    <citation type="submission" date="2022-11" db="UniProtKB">
        <authorList>
            <consortium name="WormBaseParasite"/>
        </authorList>
    </citation>
    <scope>IDENTIFICATION</scope>
</reference>
<name>A0A914DVG0_9BILA</name>
<keyword evidence="2" id="KW-1185">Reference proteome</keyword>
<proteinExistence type="predicted"/>
<feature type="compositionally biased region" description="Polar residues" evidence="1">
    <location>
        <begin position="1"/>
        <end position="10"/>
    </location>
</feature>
<dbReference type="Proteomes" id="UP000887540">
    <property type="component" value="Unplaced"/>
</dbReference>
<evidence type="ECO:0000256" key="1">
    <source>
        <dbReference type="SAM" id="MobiDB-lite"/>
    </source>
</evidence>
<dbReference type="WBParaSite" id="ACRNAN_scaffold434.g22661.t1">
    <property type="protein sequence ID" value="ACRNAN_scaffold434.g22661.t1"/>
    <property type="gene ID" value="ACRNAN_scaffold434.g22661"/>
</dbReference>
<feature type="region of interest" description="Disordered" evidence="1">
    <location>
        <begin position="1"/>
        <end position="21"/>
    </location>
</feature>
<organism evidence="2 3">
    <name type="scientific">Acrobeloides nanus</name>
    <dbReference type="NCBI Taxonomy" id="290746"/>
    <lineage>
        <taxon>Eukaryota</taxon>
        <taxon>Metazoa</taxon>
        <taxon>Ecdysozoa</taxon>
        <taxon>Nematoda</taxon>
        <taxon>Chromadorea</taxon>
        <taxon>Rhabditida</taxon>
        <taxon>Tylenchina</taxon>
        <taxon>Cephalobomorpha</taxon>
        <taxon>Cephaloboidea</taxon>
        <taxon>Cephalobidae</taxon>
        <taxon>Acrobeloides</taxon>
    </lineage>
</organism>
<sequence length="103" mass="11339">MGNKGSTSLRDTNHPDFLKLGFGPHGTYKTVGIGKEQARPNSFASSTSEEQIVNLERTPEGILLPQDYNIVEHKETDSTQKSVKEDRSESVNSEVIIIGSHLL</sequence>
<evidence type="ECO:0000313" key="2">
    <source>
        <dbReference type="Proteomes" id="UP000887540"/>
    </source>
</evidence>
<dbReference type="AlphaFoldDB" id="A0A914DVG0"/>